<keyword evidence="6" id="KW-0472">Membrane</keyword>
<evidence type="ECO:0000256" key="3">
    <source>
        <dbReference type="ARBA" id="ARBA00022452"/>
    </source>
</evidence>
<evidence type="ECO:0000313" key="9">
    <source>
        <dbReference type="EMBL" id="QQN89516.1"/>
    </source>
</evidence>
<keyword evidence="4" id="KW-0812">Transmembrane</keyword>
<evidence type="ECO:0000256" key="2">
    <source>
        <dbReference type="ARBA" id="ARBA00004442"/>
    </source>
</evidence>
<feature type="domain" description="Trimeric autotransporter adhesin YadA-like C-terminal membrane anchor" evidence="8">
    <location>
        <begin position="366"/>
        <end position="421"/>
    </location>
</feature>
<reference evidence="9 10" key="1">
    <citation type="submission" date="2020-08" db="EMBL/GenBank/DDBJ databases">
        <title>Emergence of ISAba1-mediated novel tet(X) in Acinetobacter variabilis from a chicken farm.</title>
        <authorList>
            <person name="Peng K."/>
            <person name="Li R."/>
        </authorList>
    </citation>
    <scope>NUCLEOTIDE SEQUENCE [LARGE SCALE GENOMIC DNA]</scope>
    <source>
        <strain evidence="9 10">XM9F202-2</strain>
    </source>
</reference>
<dbReference type="EMBL" id="CP060811">
    <property type="protein sequence ID" value="QQN89516.1"/>
    <property type="molecule type" value="Genomic_DNA"/>
</dbReference>
<dbReference type="SUPFAM" id="SSF54523">
    <property type="entry name" value="Pili subunits"/>
    <property type="match status" value="1"/>
</dbReference>
<dbReference type="InterPro" id="IPR005594">
    <property type="entry name" value="YadA_C"/>
</dbReference>
<proteinExistence type="predicted"/>
<dbReference type="GO" id="GO:0009986">
    <property type="term" value="C:cell surface"/>
    <property type="evidence" value="ECO:0007669"/>
    <property type="project" value="UniProtKB-SubCell"/>
</dbReference>
<evidence type="ECO:0000256" key="6">
    <source>
        <dbReference type="ARBA" id="ARBA00023136"/>
    </source>
</evidence>
<gene>
    <name evidence="9" type="ORF">IAQ69_04450</name>
</gene>
<dbReference type="Gene3D" id="3.30.1300.30">
    <property type="entry name" value="GSPII I/J protein-like"/>
    <property type="match status" value="1"/>
</dbReference>
<keyword evidence="3" id="KW-1134">Transmembrane beta strand</keyword>
<keyword evidence="7" id="KW-0998">Cell outer membrane</keyword>
<name>A0A7T8AQS4_9GAMM</name>
<accession>A0A7T8AQS4</accession>
<comment type="subcellular location">
    <subcellularLocation>
        <location evidence="2">Cell outer membrane</location>
    </subcellularLocation>
    <subcellularLocation>
        <location evidence="1">Cell surface</location>
    </subcellularLocation>
</comment>
<dbReference type="Proteomes" id="UP000596079">
    <property type="component" value="Chromosome"/>
</dbReference>
<keyword evidence="5" id="KW-0732">Signal</keyword>
<evidence type="ECO:0000256" key="4">
    <source>
        <dbReference type="ARBA" id="ARBA00022692"/>
    </source>
</evidence>
<dbReference type="Pfam" id="PF03895">
    <property type="entry name" value="YadA_anchor"/>
    <property type="match status" value="1"/>
</dbReference>
<evidence type="ECO:0000256" key="7">
    <source>
        <dbReference type="ARBA" id="ARBA00023237"/>
    </source>
</evidence>
<evidence type="ECO:0000259" key="8">
    <source>
        <dbReference type="Pfam" id="PF03895"/>
    </source>
</evidence>
<sequence length="424" mass="43225">MTGQLVNTELTGRDGIDPEEEIAAAYPLEQLAPTGSLVKKDIEIGNLTKESLDSTSNRDFTIAGDNVYGTVATAAASTTTTVTSTSVTGLTGNGLTVVDAPVGSIVDLEKGTVTTVKLSDDAVTTRAELQAFATEDGARVFEIQNKYYQVEGNKLVDFKGDVNELTLVGAGVADTTTGGSVDTLVNTGFVSSQNVTYGESKTSVVNGTSINVASTNPNVANPESGDVYQVTAAGQTTSSSKDVKTGIIAVDQAGNKTYGLQATNTTDGKVTAQTTVTAAGIETTGDIAFVDAATGSKTSVKGYLEETSKAVDAKVDAALVEVDSRLTQFNSTAARLNSRIDDVEQTAYRGVAIALAAQQQIPNIGAGQFAVFGGVGHYEGETAGALGVASVFADGRTSLSAALGFAGGNEVGGRVGVSYVFGGK</sequence>
<protein>
    <submittedName>
        <fullName evidence="9">YadA-like family protein</fullName>
    </submittedName>
</protein>
<dbReference type="InterPro" id="IPR045584">
    <property type="entry name" value="Pilin-like"/>
</dbReference>
<evidence type="ECO:0000313" key="10">
    <source>
        <dbReference type="Proteomes" id="UP000596079"/>
    </source>
</evidence>
<dbReference type="GO" id="GO:0009279">
    <property type="term" value="C:cell outer membrane"/>
    <property type="evidence" value="ECO:0007669"/>
    <property type="project" value="UniProtKB-SubCell"/>
</dbReference>
<evidence type="ECO:0000256" key="1">
    <source>
        <dbReference type="ARBA" id="ARBA00004241"/>
    </source>
</evidence>
<evidence type="ECO:0000256" key="5">
    <source>
        <dbReference type="ARBA" id="ARBA00022729"/>
    </source>
</evidence>
<dbReference type="AlphaFoldDB" id="A0A7T8AQS4"/>
<organism evidence="9 10">
    <name type="scientific">Acinetobacter variabilis</name>
    <dbReference type="NCBI Taxonomy" id="70346"/>
    <lineage>
        <taxon>Bacteria</taxon>
        <taxon>Pseudomonadati</taxon>
        <taxon>Pseudomonadota</taxon>
        <taxon>Gammaproteobacteria</taxon>
        <taxon>Moraxellales</taxon>
        <taxon>Moraxellaceae</taxon>
        <taxon>Acinetobacter</taxon>
    </lineage>
</organism>